<accession>A0A2G6KH39</accession>
<reference evidence="1 2" key="1">
    <citation type="submission" date="2017-10" db="EMBL/GenBank/DDBJ databases">
        <title>Novel microbial diversity and functional potential in the marine mammal oral microbiome.</title>
        <authorList>
            <person name="Dudek N.K."/>
            <person name="Sun C.L."/>
            <person name="Burstein D."/>
            <person name="Kantor R.S."/>
            <person name="Aliaga Goltsman D.S."/>
            <person name="Bik E.M."/>
            <person name="Thomas B.C."/>
            <person name="Banfield J.F."/>
            <person name="Relman D.A."/>
        </authorList>
    </citation>
    <scope>NUCLEOTIDE SEQUENCE [LARGE SCALE GENOMIC DNA]</scope>
    <source>
        <strain evidence="1">DOLJORAL78_47_16</strain>
    </source>
</reference>
<name>A0A2G6KH39_9BACT</name>
<dbReference type="AlphaFoldDB" id="A0A2G6KH39"/>
<proteinExistence type="predicted"/>
<dbReference type="Proteomes" id="UP000230821">
    <property type="component" value="Unassembled WGS sequence"/>
</dbReference>
<protein>
    <submittedName>
        <fullName evidence="1">Uncharacterized protein</fullName>
    </submittedName>
</protein>
<comment type="caution">
    <text evidence="1">The sequence shown here is derived from an EMBL/GenBank/DDBJ whole genome shotgun (WGS) entry which is preliminary data.</text>
</comment>
<evidence type="ECO:0000313" key="1">
    <source>
        <dbReference type="EMBL" id="PIE34974.1"/>
    </source>
</evidence>
<evidence type="ECO:0000313" key="2">
    <source>
        <dbReference type="Proteomes" id="UP000230821"/>
    </source>
</evidence>
<dbReference type="EMBL" id="PDSK01000069">
    <property type="protein sequence ID" value="PIE34974.1"/>
    <property type="molecule type" value="Genomic_DNA"/>
</dbReference>
<organism evidence="1 2">
    <name type="scientific">candidate division KSB3 bacterium</name>
    <dbReference type="NCBI Taxonomy" id="2044937"/>
    <lineage>
        <taxon>Bacteria</taxon>
        <taxon>candidate division KSB3</taxon>
    </lineage>
</organism>
<gene>
    <name evidence="1" type="ORF">CSA56_06120</name>
</gene>
<sequence length="120" mass="13843">MLTEIQEQRLQTVDNITRVPNKNFCEKGAWGGMEKLRTSFTTDDVLMFLGIVMWSTGEHLLMPVCQSLAIHSARRGKWGLLRVSMSAVLVALLLSSRFHKSTHYIKTERLYVRKKYLCLL</sequence>